<organism evidence="1 2">
    <name type="scientific">Geodermatophilus sabuli</name>
    <dbReference type="NCBI Taxonomy" id="1564158"/>
    <lineage>
        <taxon>Bacteria</taxon>
        <taxon>Bacillati</taxon>
        <taxon>Actinomycetota</taxon>
        <taxon>Actinomycetes</taxon>
        <taxon>Geodermatophilales</taxon>
        <taxon>Geodermatophilaceae</taxon>
        <taxon>Geodermatophilus</taxon>
    </lineage>
</organism>
<evidence type="ECO:0000313" key="2">
    <source>
        <dbReference type="Proteomes" id="UP000219514"/>
    </source>
</evidence>
<dbReference type="InterPro" id="IPR011697">
    <property type="entry name" value="Peptidase_C26"/>
</dbReference>
<dbReference type="GO" id="GO:0005829">
    <property type="term" value="C:cytosol"/>
    <property type="evidence" value="ECO:0007669"/>
    <property type="project" value="TreeGrafter"/>
</dbReference>
<accession>A0A285EEA8</accession>
<dbReference type="InterPro" id="IPR029062">
    <property type="entry name" value="Class_I_gatase-like"/>
</dbReference>
<dbReference type="GO" id="GO:0006598">
    <property type="term" value="P:polyamine catabolic process"/>
    <property type="evidence" value="ECO:0007669"/>
    <property type="project" value="TreeGrafter"/>
</dbReference>
<dbReference type="PANTHER" id="PTHR43235:SF1">
    <property type="entry name" value="GLUTAMINE AMIDOTRANSFERASE PB2B2.05-RELATED"/>
    <property type="match status" value="1"/>
</dbReference>
<proteinExistence type="predicted"/>
<dbReference type="EMBL" id="OBDO01000006">
    <property type="protein sequence ID" value="SNX97193.1"/>
    <property type="molecule type" value="Genomic_DNA"/>
</dbReference>
<dbReference type="InterPro" id="IPR044668">
    <property type="entry name" value="PuuD-like"/>
</dbReference>
<protein>
    <submittedName>
        <fullName evidence="1">Putative glutamine amidotransferase</fullName>
    </submittedName>
</protein>
<name>A0A285EEA8_9ACTN</name>
<dbReference type="PANTHER" id="PTHR43235">
    <property type="entry name" value="GLUTAMINE AMIDOTRANSFERASE PB2B2.05-RELATED"/>
    <property type="match status" value="1"/>
</dbReference>
<keyword evidence="1" id="KW-0315">Glutamine amidotransferase</keyword>
<reference evidence="1 2" key="1">
    <citation type="submission" date="2017-09" db="EMBL/GenBank/DDBJ databases">
        <authorList>
            <person name="Ehlers B."/>
            <person name="Leendertz F.H."/>
        </authorList>
    </citation>
    <scope>NUCLEOTIDE SEQUENCE [LARGE SCALE GENOMIC DNA]</scope>
    <source>
        <strain evidence="1 2">DSM 46844</strain>
    </source>
</reference>
<keyword evidence="2" id="KW-1185">Reference proteome</keyword>
<dbReference type="Proteomes" id="UP000219514">
    <property type="component" value="Unassembled WGS sequence"/>
</dbReference>
<dbReference type="AlphaFoldDB" id="A0A285EEA8"/>
<evidence type="ECO:0000313" key="1">
    <source>
        <dbReference type="EMBL" id="SNX97193.1"/>
    </source>
</evidence>
<dbReference type="GO" id="GO:0016740">
    <property type="term" value="F:transferase activity"/>
    <property type="evidence" value="ECO:0007669"/>
    <property type="project" value="UniProtKB-KW"/>
</dbReference>
<dbReference type="Pfam" id="PF07722">
    <property type="entry name" value="Peptidase_C26"/>
    <property type="match status" value="1"/>
</dbReference>
<dbReference type="RefSeq" id="WP_172442454.1">
    <property type="nucleotide sequence ID" value="NZ_JACHXB010000002.1"/>
</dbReference>
<sequence>MTVVGIVAGYADGALSLLRAYVDAVLAAGGTPVVLPAAFGPGDDRLEEALRPVEALLLTGGGDISPERYGARPSTTLDHVDPVRDDMELRTLAWAERAGVRVCGICRGAQLMAVAHGGSLFQDLPAAGFDAHVDVQHDRGYATLRHGLKAEPETLTSAVLGDLDEVNTHHHQAVRSPGEGLTATAWSSDGVIEAIEGPGLLGLQWHPETLCATDPRHLRPFQ</sequence>
<keyword evidence="1" id="KW-0808">Transferase</keyword>
<dbReference type="CDD" id="cd01745">
    <property type="entry name" value="GATase1_2"/>
    <property type="match status" value="1"/>
</dbReference>
<dbReference type="PROSITE" id="PS51273">
    <property type="entry name" value="GATASE_TYPE_1"/>
    <property type="match status" value="1"/>
</dbReference>
<gene>
    <name evidence="1" type="ORF">SAMN06893097_106143</name>
</gene>
<dbReference type="Gene3D" id="3.40.50.880">
    <property type="match status" value="1"/>
</dbReference>
<dbReference type="GO" id="GO:0033969">
    <property type="term" value="F:gamma-glutamyl-gamma-aminobutyrate hydrolase activity"/>
    <property type="evidence" value="ECO:0007669"/>
    <property type="project" value="TreeGrafter"/>
</dbReference>
<dbReference type="SUPFAM" id="SSF52317">
    <property type="entry name" value="Class I glutamine amidotransferase-like"/>
    <property type="match status" value="1"/>
</dbReference>